<dbReference type="Proteomes" id="UP000243140">
    <property type="component" value="Unassembled WGS sequence"/>
</dbReference>
<keyword evidence="3" id="KW-1185">Reference proteome</keyword>
<evidence type="ECO:0000313" key="2">
    <source>
        <dbReference type="EMBL" id="ORA81124.1"/>
    </source>
</evidence>
<dbReference type="EMBL" id="MVHV01000014">
    <property type="protein sequence ID" value="ORA81124.1"/>
    <property type="molecule type" value="Genomic_DNA"/>
</dbReference>
<sequence length="109" mass="11597">MASRPNDPGFLILTSLASGPKHGYALARDIEAFSGAQLGPGTLYGAITRLEERGLIEPLEHSQRRRPYRLTAAGRAELAAAVRDLGAIANEGAQRLGIPLLAPRPGWSL</sequence>
<dbReference type="InterPro" id="IPR005149">
    <property type="entry name" value="Tscrpt_reg_PadR_N"/>
</dbReference>
<reference evidence="2 3" key="1">
    <citation type="submission" date="2017-02" db="EMBL/GenBank/DDBJ databases">
        <title>The new phylogeny of genus Mycobacterium.</title>
        <authorList>
            <person name="Tortoli E."/>
            <person name="Trovato A."/>
            <person name="Cirillo D.M."/>
        </authorList>
    </citation>
    <scope>NUCLEOTIDE SEQUENCE [LARGE SCALE GENOMIC DNA]</scope>
    <source>
        <strain evidence="2 3">IP1130001</strain>
    </source>
</reference>
<proteinExistence type="predicted"/>
<dbReference type="Pfam" id="PF03551">
    <property type="entry name" value="PadR"/>
    <property type="match status" value="1"/>
</dbReference>
<dbReference type="Gene3D" id="1.10.10.10">
    <property type="entry name" value="Winged helix-like DNA-binding domain superfamily/Winged helix DNA-binding domain"/>
    <property type="match status" value="1"/>
</dbReference>
<comment type="caution">
    <text evidence="2">The sequence shown here is derived from an EMBL/GenBank/DDBJ whole genome shotgun (WGS) entry which is preliminary data.</text>
</comment>
<dbReference type="PANTHER" id="PTHR33169">
    <property type="entry name" value="PADR-FAMILY TRANSCRIPTIONAL REGULATOR"/>
    <property type="match status" value="1"/>
</dbReference>
<name>A0ABX3SQ90_MYCMA</name>
<dbReference type="SUPFAM" id="SSF46785">
    <property type="entry name" value="Winged helix' DNA-binding domain"/>
    <property type="match status" value="1"/>
</dbReference>
<dbReference type="InterPro" id="IPR052509">
    <property type="entry name" value="Metal_resp_DNA-bind_regulator"/>
</dbReference>
<organism evidence="2 3">
    <name type="scientific">Mycobacterium malmoense</name>
    <dbReference type="NCBI Taxonomy" id="1780"/>
    <lineage>
        <taxon>Bacteria</taxon>
        <taxon>Bacillati</taxon>
        <taxon>Actinomycetota</taxon>
        <taxon>Actinomycetes</taxon>
        <taxon>Mycobacteriales</taxon>
        <taxon>Mycobacteriaceae</taxon>
        <taxon>Mycobacterium</taxon>
    </lineage>
</organism>
<accession>A0ABX3SQ90</accession>
<protein>
    <submittedName>
        <fullName evidence="2">PadR family transcriptional regulator</fullName>
    </submittedName>
</protein>
<evidence type="ECO:0000313" key="3">
    <source>
        <dbReference type="Proteomes" id="UP000243140"/>
    </source>
</evidence>
<evidence type="ECO:0000259" key="1">
    <source>
        <dbReference type="Pfam" id="PF03551"/>
    </source>
</evidence>
<feature type="domain" description="Transcription regulator PadR N-terminal" evidence="1">
    <location>
        <begin position="12"/>
        <end position="79"/>
    </location>
</feature>
<dbReference type="InterPro" id="IPR036390">
    <property type="entry name" value="WH_DNA-bd_sf"/>
</dbReference>
<dbReference type="InterPro" id="IPR036388">
    <property type="entry name" value="WH-like_DNA-bd_sf"/>
</dbReference>
<dbReference type="PANTHER" id="PTHR33169:SF13">
    <property type="entry name" value="PADR-FAMILY TRANSCRIPTIONAL REGULATOR"/>
    <property type="match status" value="1"/>
</dbReference>
<gene>
    <name evidence="2" type="ORF">BST29_14685</name>
</gene>
<dbReference type="RefSeq" id="WP_071509893.1">
    <property type="nucleotide sequence ID" value="NZ_CP060015.1"/>
</dbReference>